<feature type="compositionally biased region" description="Basic and acidic residues" evidence="1">
    <location>
        <begin position="1496"/>
        <end position="1509"/>
    </location>
</feature>
<evidence type="ECO:0000256" key="1">
    <source>
        <dbReference type="SAM" id="MobiDB-lite"/>
    </source>
</evidence>
<evidence type="ECO:0000313" key="4">
    <source>
        <dbReference type="Proteomes" id="UP000027456"/>
    </source>
</evidence>
<dbReference type="STRING" id="1423351.A0A074RTU4"/>
<feature type="region of interest" description="Disordered" evidence="1">
    <location>
        <begin position="512"/>
        <end position="579"/>
    </location>
</feature>
<dbReference type="Pfam" id="PF11911">
    <property type="entry name" value="DUF3429"/>
    <property type="match status" value="1"/>
</dbReference>
<feature type="compositionally biased region" description="Basic and acidic residues" evidence="1">
    <location>
        <begin position="402"/>
        <end position="412"/>
    </location>
</feature>
<dbReference type="InterPro" id="IPR024555">
    <property type="entry name" value="PX-associated"/>
</dbReference>
<evidence type="ECO:0000313" key="3">
    <source>
        <dbReference type="EMBL" id="KEP50274.1"/>
    </source>
</evidence>
<feature type="compositionally biased region" description="Low complexity" evidence="1">
    <location>
        <begin position="855"/>
        <end position="869"/>
    </location>
</feature>
<organism evidence="3 4">
    <name type="scientific">Rhizoctonia solani 123E</name>
    <dbReference type="NCBI Taxonomy" id="1423351"/>
    <lineage>
        <taxon>Eukaryota</taxon>
        <taxon>Fungi</taxon>
        <taxon>Dikarya</taxon>
        <taxon>Basidiomycota</taxon>
        <taxon>Agaricomycotina</taxon>
        <taxon>Agaricomycetes</taxon>
        <taxon>Cantharellales</taxon>
        <taxon>Ceratobasidiaceae</taxon>
        <taxon>Rhizoctonia</taxon>
    </lineage>
</organism>
<dbReference type="InterPro" id="IPR036871">
    <property type="entry name" value="PX_dom_sf"/>
</dbReference>
<dbReference type="Gene3D" id="3.30.1520.10">
    <property type="entry name" value="Phox-like domain"/>
    <property type="match status" value="1"/>
</dbReference>
<feature type="compositionally biased region" description="Polar residues" evidence="1">
    <location>
        <begin position="870"/>
        <end position="892"/>
    </location>
</feature>
<feature type="region of interest" description="Disordered" evidence="1">
    <location>
        <begin position="855"/>
        <end position="892"/>
    </location>
</feature>
<dbReference type="SMART" id="SM00312">
    <property type="entry name" value="PX"/>
    <property type="match status" value="1"/>
</dbReference>
<name>A0A074RTU4_9AGAM</name>
<sequence>MMRLSTNLGARRTFSLFASRNLARTPASVYYRPSVTVLASRGVADDIKNKAKQLAEEPGNVLKSAKDELKNVGGDLAKTISGNVQRELPIDIKDPTSVTRELDGSSKASHGGLKDDFVSITRDIAVTVPESVMKIGLAGGIPYIGTALASVYYARQAAQAMAGNAHGVDVESTLQLLNQIQHVQVTYGAVLLGFLGAVHWGLEFAKYGGELGYKRLALGVAPVLYAWPTLSLTPEVALVAQWAGFTGFWWADSKATTAGWTPKWYSQYRFYLSVLVGSCIIGTLAGTNIFGPASSTTIDNKKLYKLDQAASKGSLGGLATKGGRMEGELSADKTEGIEALPAEEGSDGYVIIKKKSTGQGQGGDEGESGDKKPDNQTNDASKQEAQDKKDKEQQQGKAGNVRRGESVMNKDEKKHHRNHSPQWERRAPATSAVTTTTIRSLAMGGANDDSTLPSPISPTSAQSNSNQPPLGALSSPSQPHPIESGNTNTEGTAVRPRLDTVATASTVDSFASAVSTPVSARPDKPNRIPPPIPIDASSNTPAEVPPKEDLLTPVSQTNGRANYDQPGAKSTTGRAITHNLDSPDDLQTLTPLRAHYLKKTLISLQFSKELNILTTQPSNSNISTLSYLGAPFTPLPRDAPKEDVPFLRFMFRQFALTFPFLAAAPKDFFPNKLQPFIASVVARNLSSATNLLESDDEAQANDGQQMLNKAEKHLALLLGAAMKLIENEEVVRLSQADLARIEKAAERRRRKAKAAGDRRPEVFDVNVIAVRAITDKGRVRSKVHEEFVIRTRRTGQPDVFVSRRYGDFKSLADELRKHHPTEEIRPPPPKDRSQVVVSTPTSSGFSIRSYLYGSGTTSSTGAPTSPVPTNDSAETLGSLGSPTSASMHSQSLTREKNRLTLRGYLHGLLSHSSTIASSPVLRSFLLSGPIRLTDEGRRDAERREEADRVREEGKKKFAEEIAARIEILRGAVRGVRGDMMGADGLSRIFTTIKATQNVADLPPDYQAVLEWARISLASTIFQQLVAADSASETLANLKRLHGLMPYFVMKGILKVSNPMSMIRGMLDLFLATPFGGKSLLQRMFTSSLSEEVRALQEDIQAVEDKVEDPVLCEKIKQFINAPRDTQKLFKASAAAESLNLISVILRSETSPTLNRPQLHRVMRANRAHAEYMRQKADLSDSDEDEGPQNEDAWLFEDLTVLLKLYARLRDREQLIALIFEGTTSELLKDIITIFYTPLAQVYKAASIADSLGDLQNFINDLIRTVEQIDEVGQLNPHRTVQAFIDLVARHEQAFYAFVHKVHSKGEGLFDSLMKWIELFIGLMREGLGNPLSLEFILPHAGGEERAQLVREIDSVALYHYKLKLAHEDKIRKRFGRSANASSSIEDQEEAAAQEFMADLARDMQFSDVIRGEAGEITAMESESGSSEYDSDETDETDSTEESDSGSGIGTAESVGDSAPPHSALLGREQTKGRASLDVPSPSKPSGHSGLRHARSFSHDHHSPAKKDTTGGRTPLRSSPTPQRRRKPAQVLKEPELKLLPELLPLFIELVRPTLQPRSV</sequence>
<comment type="caution">
    <text evidence="3">The sequence shown here is derived from an EMBL/GenBank/DDBJ whole genome shotgun (WGS) entry which is preliminary data.</text>
</comment>
<feature type="region of interest" description="Disordered" evidence="1">
    <location>
        <begin position="816"/>
        <end position="841"/>
    </location>
</feature>
<dbReference type="PROSITE" id="PS50195">
    <property type="entry name" value="PX"/>
    <property type="match status" value="1"/>
</dbReference>
<dbReference type="Proteomes" id="UP000027456">
    <property type="component" value="Unassembled WGS sequence"/>
</dbReference>
<gene>
    <name evidence="3" type="ORF">V565_083220</name>
</gene>
<proteinExistence type="predicted"/>
<dbReference type="InterPro" id="IPR024554">
    <property type="entry name" value="LEC1-like_C"/>
</dbReference>
<feature type="compositionally biased region" description="Basic and acidic residues" evidence="1">
    <location>
        <begin position="816"/>
        <end position="833"/>
    </location>
</feature>
<dbReference type="GO" id="GO:0035091">
    <property type="term" value="F:phosphatidylinositol binding"/>
    <property type="evidence" value="ECO:0007669"/>
    <property type="project" value="InterPro"/>
</dbReference>
<dbReference type="CDD" id="cd06869">
    <property type="entry name" value="PX_UP2_fungi"/>
    <property type="match status" value="1"/>
</dbReference>
<keyword evidence="4" id="KW-1185">Reference proteome</keyword>
<dbReference type="EMBL" id="AZST01000269">
    <property type="protein sequence ID" value="KEP50274.1"/>
    <property type="molecule type" value="Genomic_DNA"/>
</dbReference>
<feature type="region of interest" description="Disordered" evidence="1">
    <location>
        <begin position="315"/>
        <end position="494"/>
    </location>
</feature>
<protein>
    <submittedName>
        <fullName evidence="3">PX domain protein</fullName>
    </submittedName>
</protein>
<dbReference type="InterPro" id="IPR021836">
    <property type="entry name" value="DUF3429"/>
</dbReference>
<feature type="compositionally biased region" description="Basic and acidic residues" evidence="1">
    <location>
        <begin position="323"/>
        <end position="336"/>
    </location>
</feature>
<feature type="domain" description="PX" evidence="2">
    <location>
        <begin position="765"/>
        <end position="932"/>
    </location>
</feature>
<dbReference type="HOGENOM" id="CLU_246016_0_0_1"/>
<accession>A0A074RTU4</accession>
<evidence type="ECO:0000259" key="2">
    <source>
        <dbReference type="PROSITE" id="PS50195"/>
    </source>
</evidence>
<dbReference type="Pfam" id="PF12825">
    <property type="entry name" value="DUF3818"/>
    <property type="match status" value="1"/>
</dbReference>
<dbReference type="Pfam" id="PF12828">
    <property type="entry name" value="PXB"/>
    <property type="match status" value="1"/>
</dbReference>
<dbReference type="Pfam" id="PF00787">
    <property type="entry name" value="PX"/>
    <property type="match status" value="1"/>
</dbReference>
<feature type="compositionally biased region" description="Polar residues" evidence="1">
    <location>
        <begin position="448"/>
        <end position="468"/>
    </location>
</feature>
<dbReference type="InterPro" id="IPR001683">
    <property type="entry name" value="PX_dom"/>
</dbReference>
<feature type="compositionally biased region" description="Basic and acidic residues" evidence="1">
    <location>
        <begin position="381"/>
        <end position="394"/>
    </location>
</feature>
<dbReference type="SUPFAM" id="SSF64268">
    <property type="entry name" value="PX domain"/>
    <property type="match status" value="1"/>
</dbReference>
<dbReference type="InterPro" id="IPR047168">
    <property type="entry name" value="LEC1-like"/>
</dbReference>
<dbReference type="OrthoDB" id="2117459at2759"/>
<feature type="compositionally biased region" description="Acidic residues" evidence="1">
    <location>
        <begin position="1428"/>
        <end position="1443"/>
    </location>
</feature>
<dbReference type="PANTHER" id="PTHR47185:SF1">
    <property type="entry name" value="PX DOMAIN-CONTAINING PROTEIN YPR097W"/>
    <property type="match status" value="1"/>
</dbReference>
<feature type="region of interest" description="Disordered" evidence="1">
    <location>
        <begin position="1416"/>
        <end position="1534"/>
    </location>
</feature>
<reference evidence="3 4" key="1">
    <citation type="submission" date="2013-12" db="EMBL/GenBank/DDBJ databases">
        <authorList>
            <person name="Cubeta M."/>
            <person name="Pakala S."/>
            <person name="Fedorova N."/>
            <person name="Thomas E."/>
            <person name="Dean R."/>
            <person name="Jabaji S."/>
            <person name="Neate S."/>
            <person name="Toda T."/>
            <person name="Tavantzis S."/>
            <person name="Vilgalys R."/>
            <person name="Bharathan N."/>
            <person name="Pakala S."/>
            <person name="Losada L.S."/>
            <person name="Zafar N."/>
            <person name="Nierman W."/>
        </authorList>
    </citation>
    <scope>NUCLEOTIDE SEQUENCE [LARGE SCALE GENOMIC DNA]</scope>
    <source>
        <strain evidence="3 4">123E</strain>
    </source>
</reference>
<dbReference type="PANTHER" id="PTHR47185">
    <property type="entry name" value="PX DOMAIN-CONTAINING PROTEIN YPR097W"/>
    <property type="match status" value="1"/>
</dbReference>